<organism evidence="8">
    <name type="scientific">Rhipicephalus appendiculatus</name>
    <name type="common">Brown ear tick</name>
    <dbReference type="NCBI Taxonomy" id="34631"/>
    <lineage>
        <taxon>Eukaryota</taxon>
        <taxon>Metazoa</taxon>
        <taxon>Ecdysozoa</taxon>
        <taxon>Arthropoda</taxon>
        <taxon>Chelicerata</taxon>
        <taxon>Arachnida</taxon>
        <taxon>Acari</taxon>
        <taxon>Parasitiformes</taxon>
        <taxon>Ixodida</taxon>
        <taxon>Ixodoidea</taxon>
        <taxon>Ixodidae</taxon>
        <taxon>Rhipicephalinae</taxon>
        <taxon>Rhipicephalus</taxon>
        <taxon>Rhipicephalus</taxon>
    </lineage>
</organism>
<evidence type="ECO:0000256" key="7">
    <source>
        <dbReference type="SAM" id="SignalP"/>
    </source>
</evidence>
<dbReference type="InterPro" id="IPR038213">
    <property type="entry name" value="IFI6/IFI27-like_sf"/>
</dbReference>
<comment type="subcellular location">
    <subcellularLocation>
        <location evidence="1">Membrane</location>
        <topology evidence="1">Multi-pass membrane protein</topology>
    </subcellularLocation>
</comment>
<protein>
    <submittedName>
        <fullName evidence="8">Interferon alpha-inducible protein</fullName>
    </submittedName>
</protein>
<accession>A0A131Z379</accession>
<dbReference type="InterPro" id="IPR009311">
    <property type="entry name" value="IFI6/IFI27-like"/>
</dbReference>
<evidence type="ECO:0000256" key="2">
    <source>
        <dbReference type="ARBA" id="ARBA00007262"/>
    </source>
</evidence>
<comment type="similarity">
    <text evidence="2">Belongs to the IFI6/IFI27 family.</text>
</comment>
<keyword evidence="7" id="KW-0732">Signal</keyword>
<sequence>MVDCCRVGRTKLPNMQSYSCFILLITLFIASVSCEDPSRNKRETTDTSTLLAVGGAVVGAAGAVMAAPAVLAAAGFTTAGVAAGSLAAAAQATMGGVVAKGSVFAMLQSWGAAGVPLALKGVAATAGAWLGFNAVE</sequence>
<reference evidence="8" key="1">
    <citation type="journal article" date="2016" name="Ticks Tick Borne Dis.">
        <title>De novo assembly and annotation of the salivary gland transcriptome of Rhipicephalus appendiculatus male and female ticks during blood feeding.</title>
        <authorList>
            <person name="de Castro M.H."/>
            <person name="de Klerk D."/>
            <person name="Pienaar R."/>
            <person name="Latif A.A."/>
            <person name="Rees D.J."/>
            <person name="Mans B.J."/>
        </authorList>
    </citation>
    <scope>NUCLEOTIDE SEQUENCE</scope>
    <source>
        <tissue evidence="8">Salivary glands</tissue>
    </source>
</reference>
<dbReference type="Gene3D" id="6.10.110.10">
    <property type="match status" value="1"/>
</dbReference>
<evidence type="ECO:0000256" key="1">
    <source>
        <dbReference type="ARBA" id="ARBA00004141"/>
    </source>
</evidence>
<proteinExistence type="inferred from homology"/>
<evidence type="ECO:0000256" key="6">
    <source>
        <dbReference type="SAM" id="Phobius"/>
    </source>
</evidence>
<feature type="transmembrane region" description="Helical" evidence="6">
    <location>
        <begin position="50"/>
        <end position="76"/>
    </location>
</feature>
<evidence type="ECO:0000313" key="8">
    <source>
        <dbReference type="EMBL" id="JAP85757.1"/>
    </source>
</evidence>
<name>A0A131Z379_RHIAP</name>
<evidence type="ECO:0000256" key="3">
    <source>
        <dbReference type="ARBA" id="ARBA00022692"/>
    </source>
</evidence>
<dbReference type="GO" id="GO:0016020">
    <property type="term" value="C:membrane"/>
    <property type="evidence" value="ECO:0007669"/>
    <property type="project" value="UniProtKB-SubCell"/>
</dbReference>
<dbReference type="EMBL" id="GEDV01002800">
    <property type="protein sequence ID" value="JAP85757.1"/>
    <property type="molecule type" value="Transcribed_RNA"/>
</dbReference>
<dbReference type="PROSITE" id="PS51257">
    <property type="entry name" value="PROKAR_LIPOPROTEIN"/>
    <property type="match status" value="1"/>
</dbReference>
<keyword evidence="3 6" id="KW-0812">Transmembrane</keyword>
<dbReference type="PANTHER" id="PTHR16932">
    <property type="entry name" value="INTERFERON ALPHA-INDUCIBLE PROTEIN 27"/>
    <property type="match status" value="1"/>
</dbReference>
<evidence type="ECO:0000256" key="4">
    <source>
        <dbReference type="ARBA" id="ARBA00022989"/>
    </source>
</evidence>
<dbReference type="PANTHER" id="PTHR16932:SF18">
    <property type="entry name" value="INTERFERON, ALPHA-INDUCIBLE PROTEIN 27-LIKE 2"/>
    <property type="match status" value="1"/>
</dbReference>
<dbReference type="Pfam" id="PF06140">
    <property type="entry name" value="Ifi-6-16"/>
    <property type="match status" value="1"/>
</dbReference>
<keyword evidence="5 6" id="KW-0472">Membrane</keyword>
<keyword evidence="4 6" id="KW-1133">Transmembrane helix</keyword>
<evidence type="ECO:0000256" key="5">
    <source>
        <dbReference type="ARBA" id="ARBA00023136"/>
    </source>
</evidence>
<feature type="chain" id="PRO_5007286629" evidence="7">
    <location>
        <begin position="35"/>
        <end position="136"/>
    </location>
</feature>
<dbReference type="AlphaFoldDB" id="A0A131Z379"/>
<feature type="signal peptide" evidence="7">
    <location>
        <begin position="1"/>
        <end position="34"/>
    </location>
</feature>